<evidence type="ECO:0000313" key="4">
    <source>
        <dbReference type="Proteomes" id="UP001558652"/>
    </source>
</evidence>
<dbReference type="AlphaFoldDB" id="A0ABD0YWG6"/>
<dbReference type="EMBL" id="JBFDAA010000002">
    <property type="protein sequence ID" value="KAL1139579.1"/>
    <property type="molecule type" value="Genomic_DNA"/>
</dbReference>
<dbReference type="Proteomes" id="UP001558652">
    <property type="component" value="Unassembled WGS sequence"/>
</dbReference>
<reference evidence="3 4" key="1">
    <citation type="submission" date="2024-07" db="EMBL/GenBank/DDBJ databases">
        <title>Chromosome-level genome assembly of the water stick insect Ranatra chinensis (Heteroptera: Nepidae).</title>
        <authorList>
            <person name="Liu X."/>
        </authorList>
    </citation>
    <scope>NUCLEOTIDE SEQUENCE [LARGE SCALE GENOMIC DNA]</scope>
    <source>
        <strain evidence="3">Cailab_2021Rc</strain>
        <tissue evidence="3">Muscle</tissue>
    </source>
</reference>
<keyword evidence="2" id="KW-0732">Signal</keyword>
<comment type="caution">
    <text evidence="3">The sequence shown here is derived from an EMBL/GenBank/DDBJ whole genome shotgun (WGS) entry which is preliminary data.</text>
</comment>
<feature type="chain" id="PRO_5044873494" evidence="2">
    <location>
        <begin position="17"/>
        <end position="149"/>
    </location>
</feature>
<protein>
    <submittedName>
        <fullName evidence="3">Uncharacterized protein</fullName>
    </submittedName>
</protein>
<name>A0ABD0YWG6_9HEMI</name>
<evidence type="ECO:0000256" key="1">
    <source>
        <dbReference type="SAM" id="MobiDB-lite"/>
    </source>
</evidence>
<evidence type="ECO:0000256" key="2">
    <source>
        <dbReference type="SAM" id="SignalP"/>
    </source>
</evidence>
<accession>A0ABD0YWG6</accession>
<evidence type="ECO:0000313" key="3">
    <source>
        <dbReference type="EMBL" id="KAL1139579.1"/>
    </source>
</evidence>
<sequence length="149" mass="16778">MIWAIVALVGLAFVNASGPDRGCQCAAPNVRTVLFREADLERECWTQEEIALLYTRRLMEQLIPKAHPTNFTLMLDYIKSCLETVKQMVSSRRAHTLVLTAIIDTFGGYLQYEQKNVPDKYPRDIPQLNKSTLGTPGGYRGDAVPPLHE</sequence>
<feature type="region of interest" description="Disordered" evidence="1">
    <location>
        <begin position="121"/>
        <end position="149"/>
    </location>
</feature>
<feature type="signal peptide" evidence="2">
    <location>
        <begin position="1"/>
        <end position="16"/>
    </location>
</feature>
<keyword evidence="4" id="KW-1185">Reference proteome</keyword>
<organism evidence="3 4">
    <name type="scientific">Ranatra chinensis</name>
    <dbReference type="NCBI Taxonomy" id="642074"/>
    <lineage>
        <taxon>Eukaryota</taxon>
        <taxon>Metazoa</taxon>
        <taxon>Ecdysozoa</taxon>
        <taxon>Arthropoda</taxon>
        <taxon>Hexapoda</taxon>
        <taxon>Insecta</taxon>
        <taxon>Pterygota</taxon>
        <taxon>Neoptera</taxon>
        <taxon>Paraneoptera</taxon>
        <taxon>Hemiptera</taxon>
        <taxon>Heteroptera</taxon>
        <taxon>Panheteroptera</taxon>
        <taxon>Nepomorpha</taxon>
        <taxon>Nepidae</taxon>
        <taxon>Ranatrinae</taxon>
        <taxon>Ranatra</taxon>
    </lineage>
</organism>
<proteinExistence type="predicted"/>
<gene>
    <name evidence="3" type="ORF">AAG570_006561</name>
</gene>